<dbReference type="Proteomes" id="UP000198372">
    <property type="component" value="Unassembled WGS sequence"/>
</dbReference>
<evidence type="ECO:0000256" key="7">
    <source>
        <dbReference type="SAM" id="MobiDB-lite"/>
    </source>
</evidence>
<feature type="coiled-coil region" evidence="6">
    <location>
        <begin position="854"/>
        <end position="881"/>
    </location>
</feature>
<dbReference type="InterPro" id="IPR045055">
    <property type="entry name" value="DNA2/NAM7-like"/>
</dbReference>
<dbReference type="SMART" id="SM00382">
    <property type="entry name" value="AAA"/>
    <property type="match status" value="1"/>
</dbReference>
<dbReference type="Pfam" id="PF13086">
    <property type="entry name" value="AAA_11"/>
    <property type="match status" value="1"/>
</dbReference>
<keyword evidence="10" id="KW-1185">Reference proteome</keyword>
<organism evidence="9 10">
    <name type="scientific">Microbotryum intermedium</name>
    <dbReference type="NCBI Taxonomy" id="269621"/>
    <lineage>
        <taxon>Eukaryota</taxon>
        <taxon>Fungi</taxon>
        <taxon>Dikarya</taxon>
        <taxon>Basidiomycota</taxon>
        <taxon>Pucciniomycotina</taxon>
        <taxon>Microbotryomycetes</taxon>
        <taxon>Microbotryales</taxon>
        <taxon>Microbotryaceae</taxon>
        <taxon>Microbotryum</taxon>
    </lineage>
</organism>
<feature type="compositionally biased region" description="Low complexity" evidence="7">
    <location>
        <begin position="243"/>
        <end position="252"/>
    </location>
</feature>
<dbReference type="GO" id="GO:0005524">
    <property type="term" value="F:ATP binding"/>
    <property type="evidence" value="ECO:0007669"/>
    <property type="project" value="UniProtKB-KW"/>
</dbReference>
<keyword evidence="5" id="KW-0067">ATP-binding</keyword>
<proteinExistence type="inferred from homology"/>
<dbReference type="GO" id="GO:0005694">
    <property type="term" value="C:chromosome"/>
    <property type="evidence" value="ECO:0007669"/>
    <property type="project" value="UniProtKB-ARBA"/>
</dbReference>
<dbReference type="InterPro" id="IPR041679">
    <property type="entry name" value="DNA2/NAM7-like_C"/>
</dbReference>
<keyword evidence="2" id="KW-0547">Nucleotide-binding</keyword>
<evidence type="ECO:0000256" key="6">
    <source>
        <dbReference type="SAM" id="Coils"/>
    </source>
</evidence>
<dbReference type="STRING" id="269621.A0A238F4T6"/>
<dbReference type="InterPro" id="IPR047187">
    <property type="entry name" value="SF1_C_Upf1"/>
</dbReference>
<dbReference type="SUPFAM" id="SSF52540">
    <property type="entry name" value="P-loop containing nucleoside triphosphate hydrolases"/>
    <property type="match status" value="1"/>
</dbReference>
<keyword evidence="6" id="KW-0175">Coiled coil</keyword>
<keyword evidence="3" id="KW-0378">Hydrolase</keyword>
<dbReference type="Gene3D" id="3.40.50.300">
    <property type="entry name" value="P-loop containing nucleotide triphosphate hydrolases"/>
    <property type="match status" value="2"/>
</dbReference>
<evidence type="ECO:0000313" key="9">
    <source>
        <dbReference type="EMBL" id="SCV68045.1"/>
    </source>
</evidence>
<keyword evidence="4" id="KW-0347">Helicase</keyword>
<dbReference type="FunFam" id="3.40.50.300:FF:000326">
    <property type="entry name" value="P-loop containing nucleoside triphosphate hydrolase"/>
    <property type="match status" value="1"/>
</dbReference>
<dbReference type="GO" id="GO:0005737">
    <property type="term" value="C:cytoplasm"/>
    <property type="evidence" value="ECO:0007669"/>
    <property type="project" value="TreeGrafter"/>
</dbReference>
<dbReference type="PANTHER" id="PTHR10887:SF517">
    <property type="entry name" value="RNA HELICASE NONSENSE MRNA REDUCING FACTOR"/>
    <property type="match status" value="1"/>
</dbReference>
<dbReference type="Pfam" id="PF13087">
    <property type="entry name" value="AAA_12"/>
    <property type="match status" value="1"/>
</dbReference>
<dbReference type="InterPro" id="IPR027417">
    <property type="entry name" value="P-loop_NTPase"/>
</dbReference>
<dbReference type="CDD" id="cd18808">
    <property type="entry name" value="SF1_C_Upf1"/>
    <property type="match status" value="1"/>
</dbReference>
<dbReference type="PANTHER" id="PTHR10887">
    <property type="entry name" value="DNA2/NAM7 HELICASE FAMILY"/>
    <property type="match status" value="1"/>
</dbReference>
<feature type="region of interest" description="Disordered" evidence="7">
    <location>
        <begin position="57"/>
        <end position="131"/>
    </location>
</feature>
<feature type="domain" description="AAA+ ATPase" evidence="8">
    <location>
        <begin position="764"/>
        <end position="1012"/>
    </location>
</feature>
<gene>
    <name evidence="9" type="ORF">BQ2448_166</name>
</gene>
<evidence type="ECO:0000256" key="5">
    <source>
        <dbReference type="ARBA" id="ARBA00022840"/>
    </source>
</evidence>
<accession>A0A238F4T6</accession>
<feature type="region of interest" description="Disordered" evidence="7">
    <location>
        <begin position="242"/>
        <end position="267"/>
    </location>
</feature>
<dbReference type="GO" id="GO:0000184">
    <property type="term" value="P:nuclear-transcribed mRNA catabolic process, nonsense-mediated decay"/>
    <property type="evidence" value="ECO:0007669"/>
    <property type="project" value="TreeGrafter"/>
</dbReference>
<evidence type="ECO:0000256" key="3">
    <source>
        <dbReference type="ARBA" id="ARBA00022801"/>
    </source>
</evidence>
<protein>
    <submittedName>
        <fullName evidence="9">BQ2448_166 protein</fullName>
    </submittedName>
</protein>
<dbReference type="GO" id="GO:0003724">
    <property type="term" value="F:RNA helicase activity"/>
    <property type="evidence" value="ECO:0007669"/>
    <property type="project" value="TreeGrafter"/>
</dbReference>
<reference evidence="10" key="1">
    <citation type="submission" date="2016-09" db="EMBL/GenBank/DDBJ databases">
        <authorList>
            <person name="Jeantristanb JTB J.-T."/>
            <person name="Ricardo R."/>
        </authorList>
    </citation>
    <scope>NUCLEOTIDE SEQUENCE [LARGE SCALE GENOMIC DNA]</scope>
</reference>
<dbReference type="EMBL" id="FMSP01000003">
    <property type="protein sequence ID" value="SCV68045.1"/>
    <property type="molecule type" value="Genomic_DNA"/>
</dbReference>
<evidence type="ECO:0000259" key="8">
    <source>
        <dbReference type="SMART" id="SM00382"/>
    </source>
</evidence>
<evidence type="ECO:0000256" key="4">
    <source>
        <dbReference type="ARBA" id="ARBA00022806"/>
    </source>
</evidence>
<comment type="similarity">
    <text evidence="1">Belongs to the DNA2/NAM7 helicase family.</text>
</comment>
<feature type="region of interest" description="Disordered" evidence="7">
    <location>
        <begin position="554"/>
        <end position="574"/>
    </location>
</feature>
<feature type="compositionally biased region" description="Polar residues" evidence="7">
    <location>
        <begin position="108"/>
        <end position="119"/>
    </location>
</feature>
<dbReference type="AlphaFoldDB" id="A0A238F4T6"/>
<dbReference type="InterPro" id="IPR003593">
    <property type="entry name" value="AAA+_ATPase"/>
</dbReference>
<feature type="region of interest" description="Disordered" evidence="7">
    <location>
        <begin position="283"/>
        <end position="332"/>
    </location>
</feature>
<dbReference type="InterPro" id="IPR041677">
    <property type="entry name" value="DNA2/NAM7_AAA_11"/>
</dbReference>
<evidence type="ECO:0000313" key="10">
    <source>
        <dbReference type="Proteomes" id="UP000198372"/>
    </source>
</evidence>
<evidence type="ECO:0000256" key="1">
    <source>
        <dbReference type="ARBA" id="ARBA00007913"/>
    </source>
</evidence>
<evidence type="ECO:0000256" key="2">
    <source>
        <dbReference type="ARBA" id="ARBA00022741"/>
    </source>
</evidence>
<dbReference type="OrthoDB" id="2535025at2759"/>
<name>A0A238F4T6_9BASI</name>
<dbReference type="GO" id="GO:0016787">
    <property type="term" value="F:hydrolase activity"/>
    <property type="evidence" value="ECO:0007669"/>
    <property type="project" value="UniProtKB-KW"/>
</dbReference>
<sequence>MSTSRWGRCIAHHHHHHQGRVSSSSSCIRLRGRGCESGQSANASVSAVSIGRAIHTSSTSAAVEGILPKRNGEKTGPPPPPLAPSLASRDKTQAASSPRFKTREAQPSPCTTTRSQSHVNDLAPPPSPSSRIEAYADHLAETDYEMDTSELASIPYDELVSALYATRETPLVDQAHQDEVPFSHGSEGLHGHGEGGVQGLVEESLDWHALLDELAMNERIHGSKGETGGDERAVKRTKIVSAPTPTTTLPSTRPGPPNSVTSQVPELRSTPIPAPAPIPAPVVKAVPSTSTTPTKRLLPLGKARDLIPSPRPIGIIPYTPPSNVPSSDPSSRPLLSRYDWRLSSPLPPHSPTPGLAPPPLDVPASNLQQGTNKLIGVGQVPYFSGRRIKDVEGWGWKTKLPHGEKGTWINADRHRTKWVISSLFRAFKRSRYCKRITDISFGLNTCRLDRLLDLTEQSEEKAYLETLARSGTPEQREASGRTVCRAQGTWLTKSTRADEIVKMTREEKDELRKKSAGAGGAVAAWWSCEGAELDEANGYNFLPGTILRFTPLRSEEVGSGPAPPPGDTPRHPQGSLLEVRNGQLIVVFEEADMWVLGQEEYRIDIGLDDASYHLQRAAVDNLYYDSARQRRHNERTLQAAHIAFERSKVCPTIREWALQGTDVRELIVPTESTPSIDVAQDPADFSFDDLIDGLAESVVVPTPTTQAEEATSVVASNASPLLCDNQLINSWVKRHQRSPPMAMEGDPILRLNNSQSRAVAMAMSESLSLIQGPPGTGKSATLVTLIHLLKAHFRIPQPILLCAPTHVSIDHLLSLLIDAGLNPLRTGKMSRVREDLRDWTIERRREGHPLWERCESARMGCEKVREELAALRETLVEGDKKGLDKTLEMEEMLKKEWRRFVTLEQRLYSSLLATADVFCSTTIGAGATRIMNMIDFPIVFLDEAAMCTEVSQEHGQVLARSELIGALLFFQPVSLIPLMKGAQHVCFIGDQNQLPAVSREAVQERLHVSLFERLMAERAVQSTLLDTQYRMRPQISAFPNQVFYNSALKDAPTVSKRSLPPKSTYLRMNGETGTPDSCVFLSHEGGETAFRQSTLNETEVDIIVSIVGDLLTRNPALDASTIGIISPYASQTRLLSDTFSTGVQSRSRVLDRWGFDIAARAGQVEVNTVDGYQGREKSIIILSTVRSNPANFIGFLSDRRRLNVALTRARDLLFVVGNERTLGFARRAWGGTGRGGEDASAQGDADVWKGFLEWYRARGWVRRWGSGKG</sequence>